<dbReference type="AlphaFoldDB" id="W9Y513"/>
<dbReference type="Gene3D" id="3.30.429.10">
    <property type="entry name" value="Macrophage Migration Inhibitory Factor"/>
    <property type="match status" value="1"/>
</dbReference>
<evidence type="ECO:0000313" key="2">
    <source>
        <dbReference type="EMBL" id="EXJ87877.1"/>
    </source>
</evidence>
<comment type="caution">
    <text evidence="2">The sequence shown here is derived from an EMBL/GenBank/DDBJ whole genome shotgun (WGS) entry which is preliminary data.</text>
</comment>
<organism evidence="2 3">
    <name type="scientific">Capronia coronata CBS 617.96</name>
    <dbReference type="NCBI Taxonomy" id="1182541"/>
    <lineage>
        <taxon>Eukaryota</taxon>
        <taxon>Fungi</taxon>
        <taxon>Dikarya</taxon>
        <taxon>Ascomycota</taxon>
        <taxon>Pezizomycotina</taxon>
        <taxon>Eurotiomycetes</taxon>
        <taxon>Chaetothyriomycetidae</taxon>
        <taxon>Chaetothyriales</taxon>
        <taxon>Herpotrichiellaceae</taxon>
        <taxon>Capronia</taxon>
    </lineage>
</organism>
<dbReference type="RefSeq" id="XP_007723883.1">
    <property type="nucleotide sequence ID" value="XM_007725693.1"/>
</dbReference>
<dbReference type="Proteomes" id="UP000019484">
    <property type="component" value="Unassembled WGS sequence"/>
</dbReference>
<evidence type="ECO:0000313" key="3">
    <source>
        <dbReference type="Proteomes" id="UP000019484"/>
    </source>
</evidence>
<dbReference type="OrthoDB" id="2129288at2759"/>
<sequence length="122" mass="14205">MPLWRDLAHSQTFTPSQRDTVSKSHRLVSPAAYWPAFYVNVDDTQVWVGGESRSSFVRIVVEQIARTTFEAVPHRQDQLDWKMGSELYETPGDLWRLRRLDPPPFPDKEKKLAEANRLIAHM</sequence>
<dbReference type="GeneID" id="19159682"/>
<dbReference type="InterPro" id="IPR028116">
    <property type="entry name" value="Cis-CaaD-like"/>
</dbReference>
<evidence type="ECO:0000259" key="1">
    <source>
        <dbReference type="Pfam" id="PF14832"/>
    </source>
</evidence>
<name>W9Y513_9EURO</name>
<dbReference type="Pfam" id="PF14832">
    <property type="entry name" value="Tautomerase_3"/>
    <property type="match status" value="1"/>
</dbReference>
<dbReference type="HOGENOM" id="CLU_113367_0_0_1"/>
<proteinExistence type="predicted"/>
<dbReference type="InterPro" id="IPR014347">
    <property type="entry name" value="Tautomerase/MIF_sf"/>
</dbReference>
<reference evidence="2 3" key="1">
    <citation type="submission" date="2013-03" db="EMBL/GenBank/DDBJ databases">
        <title>The Genome Sequence of Capronia coronata CBS 617.96.</title>
        <authorList>
            <consortium name="The Broad Institute Genomics Platform"/>
            <person name="Cuomo C."/>
            <person name="de Hoog S."/>
            <person name="Gorbushina A."/>
            <person name="Walker B."/>
            <person name="Young S.K."/>
            <person name="Zeng Q."/>
            <person name="Gargeya S."/>
            <person name="Fitzgerald M."/>
            <person name="Haas B."/>
            <person name="Abouelleil A."/>
            <person name="Allen A.W."/>
            <person name="Alvarado L."/>
            <person name="Arachchi H.M."/>
            <person name="Berlin A.M."/>
            <person name="Chapman S.B."/>
            <person name="Gainer-Dewar J."/>
            <person name="Goldberg J."/>
            <person name="Griggs A."/>
            <person name="Gujja S."/>
            <person name="Hansen M."/>
            <person name="Howarth C."/>
            <person name="Imamovic A."/>
            <person name="Ireland A."/>
            <person name="Larimer J."/>
            <person name="McCowan C."/>
            <person name="Murphy C."/>
            <person name="Pearson M."/>
            <person name="Poon T.W."/>
            <person name="Priest M."/>
            <person name="Roberts A."/>
            <person name="Saif S."/>
            <person name="Shea T."/>
            <person name="Sisk P."/>
            <person name="Sykes S."/>
            <person name="Wortman J."/>
            <person name="Nusbaum C."/>
            <person name="Birren B."/>
        </authorList>
    </citation>
    <scope>NUCLEOTIDE SEQUENCE [LARGE SCALE GENOMIC DNA]</scope>
    <source>
        <strain evidence="2 3">CBS 617.96</strain>
    </source>
</reference>
<feature type="domain" description="Tautomerase cis-CaaD-like" evidence="1">
    <location>
        <begin position="1"/>
        <end position="68"/>
    </location>
</feature>
<gene>
    <name evidence="2" type="ORF">A1O1_04804</name>
</gene>
<accession>W9Y513</accession>
<protein>
    <recommendedName>
        <fullName evidence="1">Tautomerase cis-CaaD-like domain-containing protein</fullName>
    </recommendedName>
</protein>
<dbReference type="EMBL" id="AMWN01000004">
    <property type="protein sequence ID" value="EXJ87877.1"/>
    <property type="molecule type" value="Genomic_DNA"/>
</dbReference>
<keyword evidence="3" id="KW-1185">Reference proteome</keyword>